<protein>
    <submittedName>
        <fullName evidence="1">Uncharacterized protein</fullName>
    </submittedName>
</protein>
<dbReference type="Proteomes" id="UP000061468">
    <property type="component" value="Plasmid pAMEDUM8_300"/>
</dbReference>
<proteinExistence type="predicted"/>
<sequence>MFRIIPLVHFGSIKTETFHLQFTSKSATDFRAISRPYLTIQLDPNAVFGKEGSSNFDVNVGSDSGTNQQPQLSLLQMTKNPLQCSVSDSVELRLKRKHLLS</sequence>
<geneLocation type="plasmid" evidence="1 2">
    <name>pAMEDUM8_300</name>
</geneLocation>
<accession>A0AAC9F7T1</accession>
<dbReference type="EMBL" id="CP013929">
    <property type="protein sequence ID" value="AMJ80843.1"/>
    <property type="molecule type" value="Genomic_DNA"/>
</dbReference>
<reference evidence="1 2" key="1">
    <citation type="submission" date="2015-12" db="EMBL/GenBank/DDBJ databases">
        <title>Intraspecies pangenome expansion in the marine bacterium Alteromonas.</title>
        <authorList>
            <person name="Lopez-Perez M."/>
            <person name="Rodriguez-Valera F."/>
        </authorList>
    </citation>
    <scope>NUCLEOTIDE SEQUENCE [LARGE SCALE GENOMIC DNA]</scope>
    <source>
        <strain evidence="1 2">UM8</strain>
        <plasmid evidence="1 2">pAMEDUM8_300</plasmid>
    </source>
</reference>
<name>A0AAC9F7T1_9ALTE</name>
<dbReference type="AlphaFoldDB" id="A0AAC9F7T1"/>
<gene>
    <name evidence="1" type="ORF">AV942_20920</name>
</gene>
<evidence type="ECO:0000313" key="2">
    <source>
        <dbReference type="Proteomes" id="UP000061468"/>
    </source>
</evidence>
<keyword evidence="1" id="KW-0614">Plasmid</keyword>
<evidence type="ECO:0000313" key="1">
    <source>
        <dbReference type="EMBL" id="AMJ80843.1"/>
    </source>
</evidence>
<organism evidence="1 2">
    <name type="scientific">Alteromonas mediterranea</name>
    <dbReference type="NCBI Taxonomy" id="314275"/>
    <lineage>
        <taxon>Bacteria</taxon>
        <taxon>Pseudomonadati</taxon>
        <taxon>Pseudomonadota</taxon>
        <taxon>Gammaproteobacteria</taxon>
        <taxon>Alteromonadales</taxon>
        <taxon>Alteromonadaceae</taxon>
        <taxon>Alteromonas/Salinimonas group</taxon>
        <taxon>Alteromonas</taxon>
    </lineage>
</organism>